<comment type="caution">
    <text evidence="4">The sequence shown here is derived from an EMBL/GenBank/DDBJ whole genome shotgun (WGS) entry which is preliminary data.</text>
</comment>
<dbReference type="FunFam" id="3.40.50.720:FF:000336">
    <property type="entry name" value="Aldehyde reductase"/>
    <property type="match status" value="1"/>
</dbReference>
<organism evidence="4 5">
    <name type="scientific">Pseudomonas fluorescens LMG 5329</name>
    <dbReference type="NCBI Taxonomy" id="1324332"/>
    <lineage>
        <taxon>Bacteria</taxon>
        <taxon>Pseudomonadati</taxon>
        <taxon>Pseudomonadota</taxon>
        <taxon>Gammaproteobacteria</taxon>
        <taxon>Pseudomonadales</taxon>
        <taxon>Pseudomonadaceae</taxon>
        <taxon>Pseudomonas</taxon>
    </lineage>
</organism>
<evidence type="ECO:0000313" key="4">
    <source>
        <dbReference type="EMBL" id="KGE67143.1"/>
    </source>
</evidence>
<dbReference type="Gene3D" id="3.40.50.720">
    <property type="entry name" value="NAD(P)-binding Rossmann-like Domain"/>
    <property type="match status" value="1"/>
</dbReference>
<gene>
    <name evidence="4" type="ORF">K814_0114655</name>
</gene>
<dbReference type="AlphaFoldDB" id="A0A0A1YYW3"/>
<keyword evidence="1" id="KW-0560">Oxidoreductase</keyword>
<dbReference type="InterPro" id="IPR050425">
    <property type="entry name" value="NAD(P)_dehydrat-like"/>
</dbReference>
<dbReference type="InterPro" id="IPR036291">
    <property type="entry name" value="NAD(P)-bd_dom_sf"/>
</dbReference>
<feature type="domain" description="NAD-dependent epimerase/dehydratase" evidence="3">
    <location>
        <begin position="5"/>
        <end position="241"/>
    </location>
</feature>
<evidence type="ECO:0000259" key="3">
    <source>
        <dbReference type="Pfam" id="PF01370"/>
    </source>
</evidence>
<dbReference type="EMBL" id="ASGY01000102">
    <property type="protein sequence ID" value="KGE67143.1"/>
    <property type="molecule type" value="Genomic_DNA"/>
</dbReference>
<reference evidence="4 5" key="1">
    <citation type="journal article" date="2013" name="Genome Announc.">
        <title>Draft Genome Sequence of Pseudomonas fluorescens LMG 5329, a White Line-Inducing Principle-Producing Bioindicator for the Mushroom Pathogen Pseudomonas tolaasii.</title>
        <authorList>
            <person name="Ghequire M.G."/>
            <person name="Rokni-Zadeh H."/>
            <person name="Zarrineh P."/>
            <person name="De Mot R."/>
        </authorList>
    </citation>
    <scope>NUCLEOTIDE SEQUENCE [LARGE SCALE GENOMIC DNA]</scope>
    <source>
        <strain evidence="4 5">LMG 5329</strain>
    </source>
</reference>
<dbReference type="PANTHER" id="PTHR10366:SF564">
    <property type="entry name" value="STEROL-4-ALPHA-CARBOXYLATE 3-DEHYDROGENASE, DECARBOXYLATING"/>
    <property type="match status" value="1"/>
</dbReference>
<protein>
    <submittedName>
        <fullName evidence="4">Epimerase</fullName>
    </submittedName>
</protein>
<dbReference type="OrthoDB" id="9778052at2"/>
<dbReference type="SUPFAM" id="SSF51735">
    <property type="entry name" value="NAD(P)-binding Rossmann-fold domains"/>
    <property type="match status" value="1"/>
</dbReference>
<sequence length="339" mass="36727">MAEAVLVTGGTGYIAGWCLAGLLQQGYDVRTSLRSLAKEPALRAALSSQGIDHTRLTCFAADLTRDEGWSAAMAGCDYVLHVASPLGLDAPQHLEDMVAPARDGTLRVLRAATHAGVRRVVMTSAATVATPPLQSPDSLSDESVWFDPKETHVTPYRHAKRQAERAAWDFMHKQTGPTTLTTVLPGAVFGPIMSADTLGSVQVIARLLQGRAKGNPRLGFEVVDVRDLAALHIRAMTASAAAGQRLLGVGQFLWMAEISQILRDHLGDAANKVPSRNIPDWLLRLLARFDPLLRGLTPNLGRRHRHTAEKARVMLGWQPRPSSETLIDCANSLITHKVV</sequence>
<dbReference type="PANTHER" id="PTHR10366">
    <property type="entry name" value="NAD DEPENDENT EPIMERASE/DEHYDRATASE"/>
    <property type="match status" value="1"/>
</dbReference>
<dbReference type="RefSeq" id="WP_038846566.1">
    <property type="nucleotide sequence ID" value="NZ_ASGY01000102.1"/>
</dbReference>
<dbReference type="GO" id="GO:0016616">
    <property type="term" value="F:oxidoreductase activity, acting on the CH-OH group of donors, NAD or NADP as acceptor"/>
    <property type="evidence" value="ECO:0007669"/>
    <property type="project" value="TreeGrafter"/>
</dbReference>
<proteinExistence type="inferred from homology"/>
<evidence type="ECO:0000313" key="5">
    <source>
        <dbReference type="Proteomes" id="UP000030060"/>
    </source>
</evidence>
<evidence type="ECO:0000256" key="1">
    <source>
        <dbReference type="ARBA" id="ARBA00023002"/>
    </source>
</evidence>
<accession>A0A0A1YYW3</accession>
<dbReference type="Pfam" id="PF01370">
    <property type="entry name" value="Epimerase"/>
    <property type="match status" value="1"/>
</dbReference>
<comment type="similarity">
    <text evidence="2">Belongs to the NAD(P)-dependent epimerase/dehydratase family. Dihydroflavonol-4-reductase subfamily.</text>
</comment>
<name>A0A0A1YYW3_PSEFL</name>
<dbReference type="InterPro" id="IPR001509">
    <property type="entry name" value="Epimerase_deHydtase"/>
</dbReference>
<dbReference type="Proteomes" id="UP000030060">
    <property type="component" value="Unassembled WGS sequence"/>
</dbReference>
<evidence type="ECO:0000256" key="2">
    <source>
        <dbReference type="ARBA" id="ARBA00023445"/>
    </source>
</evidence>